<evidence type="ECO:0000313" key="9">
    <source>
        <dbReference type="Proteomes" id="UP001642483"/>
    </source>
</evidence>
<sequence length="67" mass="7836">MDPLIRARYGMLLANPFQRKPKRIRTAFTPGQLLRLEHEFDKNHYVVGAERKQLASTLKLTETQVNK</sequence>
<dbReference type="SMART" id="SM00389">
    <property type="entry name" value="HOX"/>
    <property type="match status" value="1"/>
</dbReference>
<dbReference type="PANTHER" id="PTHR24339">
    <property type="entry name" value="HOMEOBOX PROTEIN EMX-RELATED"/>
    <property type="match status" value="1"/>
</dbReference>
<keyword evidence="3 5" id="KW-0371">Homeobox</keyword>
<evidence type="ECO:0000256" key="4">
    <source>
        <dbReference type="ARBA" id="ARBA00023242"/>
    </source>
</evidence>
<evidence type="ECO:0000259" key="7">
    <source>
        <dbReference type="PROSITE" id="PS50071"/>
    </source>
</evidence>
<dbReference type="InterPro" id="IPR050877">
    <property type="entry name" value="EMX-VAX-Noto_Homeobox_TFs"/>
</dbReference>
<evidence type="ECO:0000256" key="3">
    <source>
        <dbReference type="ARBA" id="ARBA00023155"/>
    </source>
</evidence>
<gene>
    <name evidence="8" type="ORF">CVLEPA_LOCUS16727</name>
</gene>
<keyword evidence="2 5" id="KW-0238">DNA-binding</keyword>
<dbReference type="Gene3D" id="1.10.10.60">
    <property type="entry name" value="Homeodomain-like"/>
    <property type="match status" value="1"/>
</dbReference>
<evidence type="ECO:0000313" key="8">
    <source>
        <dbReference type="EMBL" id="CAK8685618.1"/>
    </source>
</evidence>
<reference evidence="8 9" key="1">
    <citation type="submission" date="2024-02" db="EMBL/GenBank/DDBJ databases">
        <authorList>
            <person name="Daric V."/>
            <person name="Darras S."/>
        </authorList>
    </citation>
    <scope>NUCLEOTIDE SEQUENCE [LARGE SCALE GENOMIC DNA]</scope>
</reference>
<proteinExistence type="predicted"/>
<dbReference type="InterPro" id="IPR001356">
    <property type="entry name" value="HD"/>
</dbReference>
<dbReference type="EMBL" id="CAWYQH010000100">
    <property type="protein sequence ID" value="CAK8685618.1"/>
    <property type="molecule type" value="Genomic_DNA"/>
</dbReference>
<keyword evidence="4 5" id="KW-0539">Nucleus</keyword>
<comment type="subcellular location">
    <subcellularLocation>
        <location evidence="1 5 6">Nucleus</location>
    </subcellularLocation>
</comment>
<dbReference type="SUPFAM" id="SSF46689">
    <property type="entry name" value="Homeodomain-like"/>
    <property type="match status" value="1"/>
</dbReference>
<feature type="domain" description="Homeobox" evidence="7">
    <location>
        <begin position="19"/>
        <end position="67"/>
    </location>
</feature>
<name>A0ABP0G274_CLALP</name>
<dbReference type="CDD" id="cd00086">
    <property type="entry name" value="homeodomain"/>
    <property type="match status" value="1"/>
</dbReference>
<evidence type="ECO:0000256" key="6">
    <source>
        <dbReference type="RuleBase" id="RU000682"/>
    </source>
</evidence>
<dbReference type="Proteomes" id="UP001642483">
    <property type="component" value="Unassembled WGS sequence"/>
</dbReference>
<dbReference type="PROSITE" id="PS50071">
    <property type="entry name" value="HOMEOBOX_2"/>
    <property type="match status" value="1"/>
</dbReference>
<comment type="caution">
    <text evidence="8">The sequence shown here is derived from an EMBL/GenBank/DDBJ whole genome shotgun (WGS) entry which is preliminary data.</text>
</comment>
<dbReference type="Pfam" id="PF00046">
    <property type="entry name" value="Homeodomain"/>
    <property type="match status" value="1"/>
</dbReference>
<keyword evidence="9" id="KW-1185">Reference proteome</keyword>
<protein>
    <recommendedName>
        <fullName evidence="7">Homeobox domain-containing protein</fullName>
    </recommendedName>
</protein>
<dbReference type="PANTHER" id="PTHR24339:SF28">
    <property type="entry name" value="E5-RELATED"/>
    <property type="match status" value="1"/>
</dbReference>
<evidence type="ECO:0000256" key="2">
    <source>
        <dbReference type="ARBA" id="ARBA00023125"/>
    </source>
</evidence>
<evidence type="ECO:0000256" key="1">
    <source>
        <dbReference type="ARBA" id="ARBA00004123"/>
    </source>
</evidence>
<accession>A0ABP0G274</accession>
<organism evidence="8 9">
    <name type="scientific">Clavelina lepadiformis</name>
    <name type="common">Light-bulb sea squirt</name>
    <name type="synonym">Ascidia lepadiformis</name>
    <dbReference type="NCBI Taxonomy" id="159417"/>
    <lineage>
        <taxon>Eukaryota</taxon>
        <taxon>Metazoa</taxon>
        <taxon>Chordata</taxon>
        <taxon>Tunicata</taxon>
        <taxon>Ascidiacea</taxon>
        <taxon>Aplousobranchia</taxon>
        <taxon>Clavelinidae</taxon>
        <taxon>Clavelina</taxon>
    </lineage>
</organism>
<evidence type="ECO:0000256" key="5">
    <source>
        <dbReference type="PROSITE-ProRule" id="PRU00108"/>
    </source>
</evidence>
<dbReference type="InterPro" id="IPR009057">
    <property type="entry name" value="Homeodomain-like_sf"/>
</dbReference>